<dbReference type="Pfam" id="PF13920">
    <property type="entry name" value="zf-C3HC4_3"/>
    <property type="match status" value="1"/>
</dbReference>
<dbReference type="Pfam" id="PF00536">
    <property type="entry name" value="SAM_1"/>
    <property type="match status" value="1"/>
</dbReference>
<feature type="compositionally biased region" description="Basic and acidic residues" evidence="8">
    <location>
        <begin position="634"/>
        <end position="643"/>
    </location>
</feature>
<keyword evidence="7" id="KW-0175">Coiled coil</keyword>
<dbReference type="Proteomes" id="UP000593567">
    <property type="component" value="Unassembled WGS sequence"/>
</dbReference>
<dbReference type="SMART" id="SM00184">
    <property type="entry name" value="RING"/>
    <property type="match status" value="1"/>
</dbReference>
<protein>
    <submittedName>
        <fullName evidence="13">LRSAM1</fullName>
    </submittedName>
</protein>
<dbReference type="GO" id="GO:0008270">
    <property type="term" value="F:zinc ion binding"/>
    <property type="evidence" value="ECO:0007669"/>
    <property type="project" value="UniProtKB-KW"/>
</dbReference>
<evidence type="ECO:0000256" key="5">
    <source>
        <dbReference type="ARBA" id="ARBA00022833"/>
    </source>
</evidence>
<dbReference type="InterPro" id="IPR001611">
    <property type="entry name" value="Leu-rich_rpt"/>
</dbReference>
<dbReference type="GO" id="GO:0042981">
    <property type="term" value="P:regulation of apoptotic process"/>
    <property type="evidence" value="ECO:0007669"/>
    <property type="project" value="InterPro"/>
</dbReference>
<dbReference type="CDD" id="cd16515">
    <property type="entry name" value="RING-HC_LRSAM1"/>
    <property type="match status" value="1"/>
</dbReference>
<feature type="region of interest" description="Disordered" evidence="8">
    <location>
        <begin position="634"/>
        <end position="658"/>
    </location>
</feature>
<organism evidence="13 14">
    <name type="scientific">Bugula neritina</name>
    <name type="common">Brown bryozoan</name>
    <name type="synonym">Sertularia neritina</name>
    <dbReference type="NCBI Taxonomy" id="10212"/>
    <lineage>
        <taxon>Eukaryota</taxon>
        <taxon>Metazoa</taxon>
        <taxon>Spiralia</taxon>
        <taxon>Lophotrochozoa</taxon>
        <taxon>Bryozoa</taxon>
        <taxon>Gymnolaemata</taxon>
        <taxon>Cheilostomatida</taxon>
        <taxon>Flustrina</taxon>
        <taxon>Buguloidea</taxon>
        <taxon>Bugulidae</taxon>
        <taxon>Bugula</taxon>
    </lineage>
</organism>
<dbReference type="PROSITE" id="PS50168">
    <property type="entry name" value="DED"/>
    <property type="match status" value="1"/>
</dbReference>
<dbReference type="InterPro" id="IPR003591">
    <property type="entry name" value="Leu-rich_rpt_typical-subtyp"/>
</dbReference>
<keyword evidence="3" id="KW-0677">Repeat</keyword>
<dbReference type="InterPro" id="IPR032675">
    <property type="entry name" value="LRR_dom_sf"/>
</dbReference>
<evidence type="ECO:0000259" key="10">
    <source>
        <dbReference type="PROSITE" id="PS50089"/>
    </source>
</evidence>
<feature type="domain" description="RING-type" evidence="10">
    <location>
        <begin position="678"/>
        <end position="713"/>
    </location>
</feature>
<name>A0A7J7J772_BUGNE</name>
<evidence type="ECO:0000256" key="1">
    <source>
        <dbReference type="ARBA" id="ARBA00022614"/>
    </source>
</evidence>
<dbReference type="InterPro" id="IPR050216">
    <property type="entry name" value="LRR_domain-containing"/>
</dbReference>
<dbReference type="InterPro" id="IPR001660">
    <property type="entry name" value="SAM"/>
</dbReference>
<dbReference type="OrthoDB" id="1711136at2759"/>
<dbReference type="GO" id="GO:0005737">
    <property type="term" value="C:cytoplasm"/>
    <property type="evidence" value="ECO:0007669"/>
    <property type="project" value="TreeGrafter"/>
</dbReference>
<evidence type="ECO:0000256" key="8">
    <source>
        <dbReference type="SAM" id="MobiDB-lite"/>
    </source>
</evidence>
<keyword evidence="2" id="KW-0479">Metal-binding</keyword>
<dbReference type="SMART" id="SM00364">
    <property type="entry name" value="LRR_BAC"/>
    <property type="match status" value="4"/>
</dbReference>
<feature type="domain" description="DED" evidence="12">
    <location>
        <begin position="321"/>
        <end position="386"/>
    </location>
</feature>
<dbReference type="InterPro" id="IPR013761">
    <property type="entry name" value="SAM/pointed_sf"/>
</dbReference>
<evidence type="ECO:0000256" key="7">
    <source>
        <dbReference type="SAM" id="Coils"/>
    </source>
</evidence>
<gene>
    <name evidence="13" type="ORF">EB796_019619</name>
</gene>
<feature type="coiled-coil region" evidence="7">
    <location>
        <begin position="251"/>
        <end position="378"/>
    </location>
</feature>
<dbReference type="FunFam" id="1.10.1170.10:FF:000002">
    <property type="entry name" value="Baculoviral IAP repeat containing 7"/>
    <property type="match status" value="1"/>
</dbReference>
<dbReference type="PANTHER" id="PTHR48051">
    <property type="match status" value="1"/>
</dbReference>
<dbReference type="Pfam" id="PF00560">
    <property type="entry name" value="LRR_1"/>
    <property type="match status" value="1"/>
</dbReference>
<dbReference type="Gene3D" id="1.10.150.50">
    <property type="entry name" value="Transcription Factor, Ets-1"/>
    <property type="match status" value="1"/>
</dbReference>
<keyword evidence="1" id="KW-0433">Leucine-rich repeat</keyword>
<keyword evidence="5" id="KW-0862">Zinc</keyword>
<feature type="signal peptide" evidence="9">
    <location>
        <begin position="1"/>
        <end position="18"/>
    </location>
</feature>
<dbReference type="Gene3D" id="3.80.10.10">
    <property type="entry name" value="Ribonuclease Inhibitor"/>
    <property type="match status" value="1"/>
</dbReference>
<evidence type="ECO:0000256" key="2">
    <source>
        <dbReference type="ARBA" id="ARBA00022723"/>
    </source>
</evidence>
<proteinExistence type="predicted"/>
<feature type="chain" id="PRO_5029578204" evidence="9">
    <location>
        <begin position="19"/>
        <end position="724"/>
    </location>
</feature>
<feature type="domain" description="SAM" evidence="11">
    <location>
        <begin position="569"/>
        <end position="627"/>
    </location>
</feature>
<dbReference type="PROSITE" id="PS50089">
    <property type="entry name" value="ZF_RING_2"/>
    <property type="match status" value="1"/>
</dbReference>
<dbReference type="PANTHER" id="PTHR48051:SF1">
    <property type="entry name" value="RAS SUPPRESSOR PROTEIN 1"/>
    <property type="match status" value="1"/>
</dbReference>
<dbReference type="InterPro" id="IPR001875">
    <property type="entry name" value="DED_dom"/>
</dbReference>
<dbReference type="InterPro" id="IPR013083">
    <property type="entry name" value="Znf_RING/FYVE/PHD"/>
</dbReference>
<reference evidence="13" key="1">
    <citation type="submission" date="2020-06" db="EMBL/GenBank/DDBJ databases">
        <title>Draft genome of Bugula neritina, a colonial animal packing powerful symbionts and potential medicines.</title>
        <authorList>
            <person name="Rayko M."/>
        </authorList>
    </citation>
    <scope>NUCLEOTIDE SEQUENCE [LARGE SCALE GENOMIC DNA]</scope>
    <source>
        <strain evidence="13">Kwan_BN1</strain>
    </source>
</reference>
<dbReference type="PROSITE" id="PS50105">
    <property type="entry name" value="SAM_DOMAIN"/>
    <property type="match status" value="1"/>
</dbReference>
<evidence type="ECO:0000259" key="11">
    <source>
        <dbReference type="PROSITE" id="PS50105"/>
    </source>
</evidence>
<dbReference type="SUPFAM" id="SSF52058">
    <property type="entry name" value="L domain-like"/>
    <property type="match status" value="1"/>
</dbReference>
<keyword evidence="9" id="KW-0732">Signal</keyword>
<evidence type="ECO:0000256" key="3">
    <source>
        <dbReference type="ARBA" id="ARBA00022737"/>
    </source>
</evidence>
<dbReference type="EMBL" id="VXIV02002908">
    <property type="protein sequence ID" value="KAF6022070.1"/>
    <property type="molecule type" value="Genomic_DNA"/>
</dbReference>
<dbReference type="PROSITE" id="PS51450">
    <property type="entry name" value="LRR"/>
    <property type="match status" value="2"/>
</dbReference>
<dbReference type="SUPFAM" id="SSF57850">
    <property type="entry name" value="RING/U-box"/>
    <property type="match status" value="1"/>
</dbReference>
<comment type="caution">
    <text evidence="13">The sequence shown here is derived from an EMBL/GenBank/DDBJ whole genome shotgun (WGS) entry which is preliminary data.</text>
</comment>
<evidence type="ECO:0000256" key="4">
    <source>
        <dbReference type="ARBA" id="ARBA00022771"/>
    </source>
</evidence>
<sequence>MKVVVVLVVLVVLVVVVGLSNPISSLESLTQRWDVKSMSCQTKLSIKSGYCKVLQKEALILHTNLLTSLTDNGNKLENLSHLIVLDIHANSLSKLPSTISHLVNLQVLNISHNALSSLPTEIRKLKKLQTFNVSDNKLSKLPNEVGELSSLRTLNMSGNKIQKLPVSLCHCTALDSLTLDAESMKYPDRSICSSGVDTVMKFLCREAGIEYVAPSTVVLPLLPSTPSASSAPNPAIAHLHPDNIQPELSSYEEMKRQRQQQNLLMEQESQQNSQHLTALLKSQQKKKVEQVASLVQENRDCENSISQLQQQKDEDRNRLYNLILEEDTKATELIDEIIKRNSESKEKEDLLQELEDERDRELAQITVLTEELAMLRKEEMMKAMRETLEEMKGFNVVLDKYLQGKQDTIRDAQRQFLKEDEQIGSTLTARGVEKQFAVEDLLHEEEYQRMALESLMKQRDEKHCQLTHDISSLEKQLARLTVVEMSNKMAQNKAKQEMLAEQREHLTKLLLELMEQRDLRAKEIARRMMEMEAAREDELADFWLAQLQRLLDRKPKSQIDRESNLEIAVKDILNMSEADDYISRFAQHKVSIETLKTLTDDDLRRIGVYEVGVRKAILKNTKIYLEKIGELSDQPHQETEEAGKTLPSAPSSSELVAKAKPSATRAPAQVLTHVTTECVICMDKQTGIVFLPCGHVCTCLDCSQPLYHCPMCRAEISQKIILES</sequence>
<accession>A0A7J7J772</accession>
<dbReference type="SUPFAM" id="SSF47769">
    <property type="entry name" value="SAM/Pointed domain"/>
    <property type="match status" value="1"/>
</dbReference>
<dbReference type="Gene3D" id="3.30.40.10">
    <property type="entry name" value="Zinc/RING finger domain, C3HC4 (zinc finger)"/>
    <property type="match status" value="1"/>
</dbReference>
<evidence type="ECO:0000256" key="9">
    <source>
        <dbReference type="SAM" id="SignalP"/>
    </source>
</evidence>
<evidence type="ECO:0000313" key="14">
    <source>
        <dbReference type="Proteomes" id="UP000593567"/>
    </source>
</evidence>
<keyword evidence="4 6" id="KW-0863">Zinc-finger</keyword>
<evidence type="ECO:0000256" key="6">
    <source>
        <dbReference type="PROSITE-ProRule" id="PRU00175"/>
    </source>
</evidence>
<dbReference type="InterPro" id="IPR001841">
    <property type="entry name" value="Znf_RING"/>
</dbReference>
<dbReference type="AlphaFoldDB" id="A0A7J7J772"/>
<keyword evidence="14" id="KW-1185">Reference proteome</keyword>
<evidence type="ECO:0000259" key="12">
    <source>
        <dbReference type="PROSITE" id="PS50168"/>
    </source>
</evidence>
<dbReference type="SMART" id="SM00369">
    <property type="entry name" value="LRR_TYP"/>
    <property type="match status" value="4"/>
</dbReference>
<dbReference type="Pfam" id="PF13855">
    <property type="entry name" value="LRR_8"/>
    <property type="match status" value="1"/>
</dbReference>
<evidence type="ECO:0000313" key="13">
    <source>
        <dbReference type="EMBL" id="KAF6022070.1"/>
    </source>
</evidence>